<proteinExistence type="predicted"/>
<reference evidence="1" key="1">
    <citation type="submission" date="2023-03" db="EMBL/GenBank/DDBJ databases">
        <authorList>
            <person name="Shen W."/>
            <person name="Cai J."/>
        </authorList>
    </citation>
    <scope>NUCLEOTIDE SEQUENCE</scope>
    <source>
        <strain evidence="1">B226-2</strain>
    </source>
</reference>
<gene>
    <name evidence="1" type="ORF">P7H43_03725</name>
</gene>
<dbReference type="EMBL" id="JARQBJ010000002">
    <property type="protein sequence ID" value="MDT2809581.1"/>
    <property type="molecule type" value="Genomic_DNA"/>
</dbReference>
<organism evidence="1 2">
    <name type="scientific">Enterococcus asini</name>
    <dbReference type="NCBI Taxonomy" id="57732"/>
    <lineage>
        <taxon>Bacteria</taxon>
        <taxon>Bacillati</taxon>
        <taxon>Bacillota</taxon>
        <taxon>Bacilli</taxon>
        <taxon>Lactobacillales</taxon>
        <taxon>Enterococcaceae</taxon>
        <taxon>Enterococcus</taxon>
    </lineage>
</organism>
<accession>A0AAW8TW17</accession>
<dbReference type="RefSeq" id="WP_311835071.1">
    <property type="nucleotide sequence ID" value="NZ_JARQBJ010000002.1"/>
</dbReference>
<sequence>MRLKEYLSHEELQILDEELFCVSYHAILQGKWPYLDEGQIRKWRLLNPADRQQAAIAWADDYLADLPEWTLSTYFARYGSQYLPKARVKRIHS</sequence>
<dbReference type="AlphaFoldDB" id="A0AAW8TW17"/>
<evidence type="ECO:0000313" key="1">
    <source>
        <dbReference type="EMBL" id="MDT2809581.1"/>
    </source>
</evidence>
<evidence type="ECO:0000313" key="2">
    <source>
        <dbReference type="Proteomes" id="UP001256711"/>
    </source>
</evidence>
<dbReference type="Proteomes" id="UP001256711">
    <property type="component" value="Unassembled WGS sequence"/>
</dbReference>
<name>A0AAW8TW17_9ENTE</name>
<comment type="caution">
    <text evidence="1">The sequence shown here is derived from an EMBL/GenBank/DDBJ whole genome shotgun (WGS) entry which is preliminary data.</text>
</comment>
<protein>
    <submittedName>
        <fullName evidence="1">Uncharacterized protein</fullName>
    </submittedName>
</protein>